<name>A0ABV8NRA1_9BURK</name>
<dbReference type="InterPro" id="IPR006121">
    <property type="entry name" value="HMA_dom"/>
</dbReference>
<protein>
    <submittedName>
        <fullName evidence="3">Heavy-metal-associated domain-containing protein</fullName>
    </submittedName>
</protein>
<dbReference type="InterPro" id="IPR017969">
    <property type="entry name" value="Heavy-metal-associated_CS"/>
</dbReference>
<reference evidence="4" key="1">
    <citation type="journal article" date="2019" name="Int. J. Syst. Evol. Microbiol.">
        <title>The Global Catalogue of Microorganisms (GCM) 10K type strain sequencing project: providing services to taxonomists for standard genome sequencing and annotation.</title>
        <authorList>
            <consortium name="The Broad Institute Genomics Platform"/>
            <consortium name="The Broad Institute Genome Sequencing Center for Infectious Disease"/>
            <person name="Wu L."/>
            <person name="Ma J."/>
        </authorList>
    </citation>
    <scope>NUCLEOTIDE SEQUENCE [LARGE SCALE GENOMIC DNA]</scope>
    <source>
        <strain evidence="4">LMG 24813</strain>
    </source>
</reference>
<dbReference type="RefSeq" id="WP_217962782.1">
    <property type="nucleotide sequence ID" value="NZ_JAHTBN010000001.1"/>
</dbReference>
<evidence type="ECO:0000259" key="2">
    <source>
        <dbReference type="PROSITE" id="PS50846"/>
    </source>
</evidence>
<keyword evidence="1" id="KW-0479">Metal-binding</keyword>
<dbReference type="PROSITE" id="PS01047">
    <property type="entry name" value="HMA_1"/>
    <property type="match status" value="1"/>
</dbReference>
<keyword evidence="4" id="KW-1185">Reference proteome</keyword>
<dbReference type="EMBL" id="JBHSBV010000001">
    <property type="protein sequence ID" value="MFC4199530.1"/>
    <property type="molecule type" value="Genomic_DNA"/>
</dbReference>
<sequence>MNTKTEFLIPDMTCGHCIKTITAAVQRVAPGAVVAAQVDTHRVTVEGAPDAAALLAAIQAEGYKPSLAPGQGQG</sequence>
<dbReference type="Pfam" id="PF00403">
    <property type="entry name" value="HMA"/>
    <property type="match status" value="1"/>
</dbReference>
<evidence type="ECO:0000313" key="3">
    <source>
        <dbReference type="EMBL" id="MFC4199530.1"/>
    </source>
</evidence>
<dbReference type="PROSITE" id="PS50846">
    <property type="entry name" value="HMA_2"/>
    <property type="match status" value="1"/>
</dbReference>
<accession>A0ABV8NRA1</accession>
<organism evidence="3 4">
    <name type="scientific">Candidimonas humi</name>
    <dbReference type="NCBI Taxonomy" id="683355"/>
    <lineage>
        <taxon>Bacteria</taxon>
        <taxon>Pseudomonadati</taxon>
        <taxon>Pseudomonadota</taxon>
        <taxon>Betaproteobacteria</taxon>
        <taxon>Burkholderiales</taxon>
        <taxon>Alcaligenaceae</taxon>
        <taxon>Candidimonas</taxon>
    </lineage>
</organism>
<comment type="caution">
    <text evidence="3">The sequence shown here is derived from an EMBL/GenBank/DDBJ whole genome shotgun (WGS) entry which is preliminary data.</text>
</comment>
<dbReference type="Proteomes" id="UP001595848">
    <property type="component" value="Unassembled WGS sequence"/>
</dbReference>
<evidence type="ECO:0000256" key="1">
    <source>
        <dbReference type="ARBA" id="ARBA00022723"/>
    </source>
</evidence>
<dbReference type="CDD" id="cd00371">
    <property type="entry name" value="HMA"/>
    <property type="match status" value="1"/>
</dbReference>
<feature type="domain" description="HMA" evidence="2">
    <location>
        <begin position="3"/>
        <end position="66"/>
    </location>
</feature>
<evidence type="ECO:0000313" key="4">
    <source>
        <dbReference type="Proteomes" id="UP001595848"/>
    </source>
</evidence>
<gene>
    <name evidence="3" type="ORF">ACFOY1_01070</name>
</gene>
<proteinExistence type="predicted"/>